<protein>
    <submittedName>
        <fullName evidence="1">Uncharacterized protein</fullName>
    </submittedName>
</protein>
<reference evidence="1" key="1">
    <citation type="journal article" date="2011" name="PLoS ONE">
        <title>Genome of a low-salinity ammonia-oxidizing archaeon determined by single-cell and metagenomic analysis.</title>
        <authorList>
            <person name="Blainey P.C."/>
            <person name="Mosier A.C."/>
            <person name="Potanina A."/>
            <person name="Francis C.A."/>
            <person name="Quake S.R."/>
        </authorList>
    </citation>
    <scope>NUCLEOTIDE SEQUENCE [LARGE SCALE GENOMIC DNA]</scope>
    <source>
        <strain evidence="1">SFB1</strain>
    </source>
</reference>
<sequence>MHGRQTMNSKLIMTLSKFLVRLMKTICDKLEHHNQSCKEISYKGTGDVLVKFIEHLSNGVEEIHDLKIKFSGELHKHLLKKGHVENKSNKGIFLEIPTGEKYLTVKISIYPKTIHIDIGCSNEPFTYDSMGALRLSSLLSRIENVLRITTENKAEICDVGKWMIVHRHCGIDGNIIELTGNAFNITINELNKDFIRGYTKILPDGRIIPRLEVTNTEQITVNQLIQNMTRKISFKITNLIQTANRVKSDPN</sequence>
<gene>
    <name evidence="1" type="ORF">Nlim_1301</name>
</gene>
<dbReference type="EMBL" id="AEGP01000046">
    <property type="protein sequence ID" value="EGG41858.1"/>
    <property type="molecule type" value="Genomic_DNA"/>
</dbReference>
<accession>F3KLC2</accession>
<evidence type="ECO:0000313" key="1">
    <source>
        <dbReference type="EMBL" id="EGG41858.1"/>
    </source>
</evidence>
<dbReference type="HOGENOM" id="CLU_1105175_0_0_2"/>
<comment type="caution">
    <text evidence="1">The sequence shown here is derived from an EMBL/GenBank/DDBJ whole genome shotgun (WGS) entry which is preliminary data.</text>
</comment>
<name>F3KLC2_9ARCH</name>
<dbReference type="Proteomes" id="UP000004348">
    <property type="component" value="Chromosome"/>
</dbReference>
<organism evidence="1">
    <name type="scientific">Candidatus Nitrosarchaeum limnium SFB1</name>
    <dbReference type="NCBI Taxonomy" id="886738"/>
    <lineage>
        <taxon>Archaea</taxon>
        <taxon>Nitrososphaerota</taxon>
        <taxon>Nitrososphaeria</taxon>
        <taxon>Nitrosopumilales</taxon>
        <taxon>Nitrosopumilaceae</taxon>
        <taxon>Nitrosarchaeum</taxon>
    </lineage>
</organism>
<proteinExistence type="predicted"/>
<dbReference type="AlphaFoldDB" id="F3KLC2"/>